<feature type="binding site" evidence="8">
    <location>
        <position position="399"/>
    </location>
    <ligand>
        <name>ATP</name>
        <dbReference type="ChEBI" id="CHEBI:30616"/>
    </ligand>
</feature>
<dbReference type="InterPro" id="IPR002048">
    <property type="entry name" value="EF_hand_dom"/>
</dbReference>
<dbReference type="InterPro" id="IPR008271">
    <property type="entry name" value="Ser/Thr_kinase_AS"/>
</dbReference>
<reference evidence="12 13" key="1">
    <citation type="submission" date="2024-02" db="EMBL/GenBank/DDBJ databases">
        <authorList>
            <person name="Chen Y."/>
            <person name="Shah S."/>
            <person name="Dougan E. K."/>
            <person name="Thang M."/>
            <person name="Chan C."/>
        </authorList>
    </citation>
    <scope>NUCLEOTIDE SEQUENCE [LARGE SCALE GENOMIC DNA]</scope>
</reference>
<dbReference type="InterPro" id="IPR011009">
    <property type="entry name" value="Kinase-like_dom_sf"/>
</dbReference>
<keyword evidence="4 8" id="KW-0547">Nucleotide-binding</keyword>
<feature type="compositionally biased region" description="Basic and acidic residues" evidence="9">
    <location>
        <begin position="217"/>
        <end position="231"/>
    </location>
</feature>
<evidence type="ECO:0000256" key="2">
    <source>
        <dbReference type="ARBA" id="ARBA00022527"/>
    </source>
</evidence>
<comment type="caution">
    <text evidence="12">The sequence shown here is derived from an EMBL/GenBank/DDBJ whole genome shotgun (WGS) entry which is preliminary data.</text>
</comment>
<dbReference type="PROSITE" id="PS50222">
    <property type="entry name" value="EF_HAND_2"/>
    <property type="match status" value="1"/>
</dbReference>
<evidence type="ECO:0000256" key="8">
    <source>
        <dbReference type="PROSITE-ProRule" id="PRU10141"/>
    </source>
</evidence>
<feature type="compositionally biased region" description="Polar residues" evidence="9">
    <location>
        <begin position="232"/>
        <end position="257"/>
    </location>
</feature>
<dbReference type="Pfam" id="PF00069">
    <property type="entry name" value="Pkinase"/>
    <property type="match status" value="1"/>
</dbReference>
<evidence type="ECO:0000256" key="5">
    <source>
        <dbReference type="ARBA" id="ARBA00022777"/>
    </source>
</evidence>
<dbReference type="SUPFAM" id="SSF56112">
    <property type="entry name" value="Protein kinase-like (PK-like)"/>
    <property type="match status" value="1"/>
</dbReference>
<dbReference type="PROSITE" id="PS50011">
    <property type="entry name" value="PROTEIN_KINASE_DOM"/>
    <property type="match status" value="1"/>
</dbReference>
<keyword evidence="13" id="KW-1185">Reference proteome</keyword>
<dbReference type="EMBL" id="CAXAMM010040106">
    <property type="protein sequence ID" value="CAK9091143.1"/>
    <property type="molecule type" value="Genomic_DNA"/>
</dbReference>
<evidence type="ECO:0000256" key="1">
    <source>
        <dbReference type="ARBA" id="ARBA00001946"/>
    </source>
</evidence>
<dbReference type="Gene3D" id="1.10.238.10">
    <property type="entry name" value="EF-hand"/>
    <property type="match status" value="2"/>
</dbReference>
<feature type="domain" description="Protein kinase" evidence="10">
    <location>
        <begin position="366"/>
        <end position="637"/>
    </location>
</feature>
<dbReference type="PROSITE" id="PS00107">
    <property type="entry name" value="PROTEIN_KINASE_ATP"/>
    <property type="match status" value="1"/>
</dbReference>
<keyword evidence="5 12" id="KW-0418">Kinase</keyword>
<name>A0ABP0QS87_9DINO</name>
<sequence length="824" mass="92022">MGGFRTCPPLITEDTLVVKKCLLDDLKQGKDVPLSELQLQRAPAALDVRPELRGAGEGDEEGLQSLVNQESEFVREGSQEFSDAALSDLGSLSSGDDSDDSLIDPEQGDIDFHPHFIQLATGYGRIHKPGEGVLADKPACNAVGKRFTRLVLDEDWGTGYDLCERCFGRVQGCKLLCDYKTQRKGFMIRCSRRCCPEAVPGHVSPEDPDFDLKLDGHRVESQGRPGVEHSETQTLTNPVIFTPNATGVEQEQRTGTSEPPADSTLASQLLERAQTALKEGERGEEELPKALRRVVVANQLGITQLLRLDDQEILDLCLFCAFKRYVPGPKTGGFARGSFIAWRRHERVRDEEGNRLLRTDSIRELYDFAEVVGEGGFGTVLRARHRRTGEVVAIKSIAKSQLKDEEALQLEVAFLKMSDHPNTVRYYETFEDAHDIHLVMEMCSGGSLAQYIQNAHEDFGPGVSEDELARITLQMLQGIAYCHAHSVAHRDIKPQNLLFSCGAPKTGSAIPISCSGHGDAPLKLVDFGIAGVLRNDRPEKRLLTKCAGTVGYMAPEVFGSRPYDGRSADLFSIGAVMHHMIVGVPPSWKSATNTYEFPGKVRYMQLSEDCQSLMEHLLHEEPEMRPTAAEALQHPWFDRGGFHNPRHGPVESMADLLERCFRRMHDFCQRTQLQKTIMYSMVAFAGLHNHHMEELRTAFLVADRGKSAGVSCFEFVELGRKYSRFTSKELRKMFAAANVSRNGKLSYCEWLAAGAPADWYSQQCHAERAFDTLDVQRNGYIRAEDLCQLLPKVLDQDEIEREILCSFPDEDGRLCFKDFVKCTG</sequence>
<dbReference type="InterPro" id="IPR000719">
    <property type="entry name" value="Prot_kinase_dom"/>
</dbReference>
<feature type="domain" description="EF-hand" evidence="11">
    <location>
        <begin position="765"/>
        <end position="796"/>
    </location>
</feature>
<organism evidence="12 13">
    <name type="scientific">Durusdinium trenchii</name>
    <dbReference type="NCBI Taxonomy" id="1381693"/>
    <lineage>
        <taxon>Eukaryota</taxon>
        <taxon>Sar</taxon>
        <taxon>Alveolata</taxon>
        <taxon>Dinophyceae</taxon>
        <taxon>Suessiales</taxon>
        <taxon>Symbiodiniaceae</taxon>
        <taxon>Durusdinium</taxon>
    </lineage>
</organism>
<dbReference type="Gene3D" id="3.30.200.20">
    <property type="entry name" value="Phosphorylase Kinase, domain 1"/>
    <property type="match status" value="1"/>
</dbReference>
<dbReference type="Proteomes" id="UP001642464">
    <property type="component" value="Unassembled WGS sequence"/>
</dbReference>
<keyword evidence="2" id="KW-0723">Serine/threonine-protein kinase</keyword>
<evidence type="ECO:0000256" key="7">
    <source>
        <dbReference type="ARBA" id="ARBA00024334"/>
    </source>
</evidence>
<comment type="cofactor">
    <cofactor evidence="1">
        <name>Mg(2+)</name>
        <dbReference type="ChEBI" id="CHEBI:18420"/>
    </cofactor>
</comment>
<evidence type="ECO:0000313" key="12">
    <source>
        <dbReference type="EMBL" id="CAK9091143.1"/>
    </source>
</evidence>
<dbReference type="PROSITE" id="PS00108">
    <property type="entry name" value="PROTEIN_KINASE_ST"/>
    <property type="match status" value="1"/>
</dbReference>
<dbReference type="GO" id="GO:0016301">
    <property type="term" value="F:kinase activity"/>
    <property type="evidence" value="ECO:0007669"/>
    <property type="project" value="UniProtKB-KW"/>
</dbReference>
<dbReference type="Gene3D" id="1.10.510.10">
    <property type="entry name" value="Transferase(Phosphotransferase) domain 1"/>
    <property type="match status" value="1"/>
</dbReference>
<keyword evidence="6 8" id="KW-0067">ATP-binding</keyword>
<accession>A0ABP0QS87</accession>
<proteinExistence type="inferred from homology"/>
<gene>
    <name evidence="12" type="ORF">SCF082_LOCUS42940</name>
</gene>
<evidence type="ECO:0000259" key="11">
    <source>
        <dbReference type="PROSITE" id="PS50222"/>
    </source>
</evidence>
<dbReference type="InterPro" id="IPR050205">
    <property type="entry name" value="CDPK_Ser/Thr_kinases"/>
</dbReference>
<protein>
    <submittedName>
        <fullName evidence="12">Calcium-dependent protein kinase 12 (OsCDPK12) (OsCPK12)</fullName>
    </submittedName>
</protein>
<dbReference type="InterPro" id="IPR011992">
    <property type="entry name" value="EF-hand-dom_pair"/>
</dbReference>
<comment type="similarity">
    <text evidence="7">Belongs to the protein kinase superfamily. Ser/Thr protein kinase family. CDPK subfamily.</text>
</comment>
<feature type="region of interest" description="Disordered" evidence="9">
    <location>
        <begin position="217"/>
        <end position="264"/>
    </location>
</feature>
<evidence type="ECO:0000313" key="13">
    <source>
        <dbReference type="Proteomes" id="UP001642464"/>
    </source>
</evidence>
<evidence type="ECO:0000256" key="6">
    <source>
        <dbReference type="ARBA" id="ARBA00022840"/>
    </source>
</evidence>
<evidence type="ECO:0000256" key="9">
    <source>
        <dbReference type="SAM" id="MobiDB-lite"/>
    </source>
</evidence>
<evidence type="ECO:0000256" key="4">
    <source>
        <dbReference type="ARBA" id="ARBA00022741"/>
    </source>
</evidence>
<dbReference type="SMART" id="SM00220">
    <property type="entry name" value="S_TKc"/>
    <property type="match status" value="1"/>
</dbReference>
<keyword evidence="3" id="KW-0808">Transferase</keyword>
<dbReference type="PANTHER" id="PTHR24349">
    <property type="entry name" value="SERINE/THREONINE-PROTEIN KINASE"/>
    <property type="match status" value="1"/>
</dbReference>
<evidence type="ECO:0000259" key="10">
    <source>
        <dbReference type="PROSITE" id="PS50011"/>
    </source>
</evidence>
<dbReference type="SUPFAM" id="SSF47473">
    <property type="entry name" value="EF-hand"/>
    <property type="match status" value="1"/>
</dbReference>
<dbReference type="InterPro" id="IPR017441">
    <property type="entry name" value="Protein_kinase_ATP_BS"/>
</dbReference>
<evidence type="ECO:0000256" key="3">
    <source>
        <dbReference type="ARBA" id="ARBA00022679"/>
    </source>
</evidence>